<accession>A0ABN9WSI3</accession>
<dbReference type="Proteomes" id="UP001189429">
    <property type="component" value="Unassembled WGS sequence"/>
</dbReference>
<keyword evidence="2" id="KW-1185">Reference proteome</keyword>
<name>A0ABN9WSI3_9DINO</name>
<organism evidence="1 2">
    <name type="scientific">Prorocentrum cordatum</name>
    <dbReference type="NCBI Taxonomy" id="2364126"/>
    <lineage>
        <taxon>Eukaryota</taxon>
        <taxon>Sar</taxon>
        <taxon>Alveolata</taxon>
        <taxon>Dinophyceae</taxon>
        <taxon>Prorocentrales</taxon>
        <taxon>Prorocentraceae</taxon>
        <taxon>Prorocentrum</taxon>
    </lineage>
</organism>
<reference evidence="1" key="1">
    <citation type="submission" date="2023-10" db="EMBL/GenBank/DDBJ databases">
        <authorList>
            <person name="Chen Y."/>
            <person name="Shah S."/>
            <person name="Dougan E. K."/>
            <person name="Thang M."/>
            <person name="Chan C."/>
        </authorList>
    </citation>
    <scope>NUCLEOTIDE SEQUENCE [LARGE SCALE GENOMIC DNA]</scope>
</reference>
<comment type="caution">
    <text evidence="1">The sequence shown here is derived from an EMBL/GenBank/DDBJ whole genome shotgun (WGS) entry which is preliminary data.</text>
</comment>
<dbReference type="EMBL" id="CAUYUJ010019259">
    <property type="protein sequence ID" value="CAK0889722.1"/>
    <property type="molecule type" value="Genomic_DNA"/>
</dbReference>
<proteinExistence type="predicted"/>
<sequence length="157" mass="17670">MKDIRGLKGNGPFLAEHMWRIYNGFQTSSLPDDSSYADTGSGARSFLLVWADLPQRFGINATSQSACGTFNRYLQRFIGELEDMLIRRTARAQSEEGRHWYTVLQSELLSAPEAVQFLCCEGIKILRFLVTRDPRYLRSSAAPPDDVAENGASEQED</sequence>
<evidence type="ECO:0000313" key="2">
    <source>
        <dbReference type="Proteomes" id="UP001189429"/>
    </source>
</evidence>
<evidence type="ECO:0000313" key="1">
    <source>
        <dbReference type="EMBL" id="CAK0889722.1"/>
    </source>
</evidence>
<gene>
    <name evidence="1" type="ORF">PCOR1329_LOCUS70187</name>
</gene>
<protein>
    <submittedName>
        <fullName evidence="1">Uncharacterized protein</fullName>
    </submittedName>
</protein>